<dbReference type="InterPro" id="IPR013685">
    <property type="entry name" value="POTRA_FtsQ_type"/>
</dbReference>
<dbReference type="InterPro" id="IPR026579">
    <property type="entry name" value="FtsQ"/>
</dbReference>
<feature type="domain" description="POTRA" evidence="10">
    <location>
        <begin position="51"/>
        <end position="120"/>
    </location>
</feature>
<dbReference type="Pfam" id="PF03799">
    <property type="entry name" value="FtsQ_DivIB_C"/>
    <property type="match status" value="1"/>
</dbReference>
<dbReference type="RefSeq" id="WP_376867377.1">
    <property type="nucleotide sequence ID" value="NZ_JBHRYB010000013.1"/>
</dbReference>
<dbReference type="Gene3D" id="3.40.50.11690">
    <property type="entry name" value="Cell division protein FtsQ/DivIB"/>
    <property type="match status" value="1"/>
</dbReference>
<keyword evidence="8" id="KW-0131">Cell cycle</keyword>
<dbReference type="InterPro" id="IPR005548">
    <property type="entry name" value="Cell_div_FtsQ/DivIB_C"/>
</dbReference>
<evidence type="ECO:0000256" key="2">
    <source>
        <dbReference type="ARBA" id="ARBA00022475"/>
    </source>
</evidence>
<dbReference type="Proteomes" id="UP001595722">
    <property type="component" value="Unassembled WGS sequence"/>
</dbReference>
<evidence type="ECO:0000256" key="7">
    <source>
        <dbReference type="ARBA" id="ARBA00023136"/>
    </source>
</evidence>
<evidence type="ECO:0000256" key="1">
    <source>
        <dbReference type="ARBA" id="ARBA00004370"/>
    </source>
</evidence>
<name>A0ABV7VV04_9GAMM</name>
<evidence type="ECO:0000256" key="3">
    <source>
        <dbReference type="ARBA" id="ARBA00022519"/>
    </source>
</evidence>
<feature type="transmembrane region" description="Helical" evidence="9">
    <location>
        <begin position="28"/>
        <end position="48"/>
    </location>
</feature>
<protein>
    <submittedName>
        <fullName evidence="11">Cell division protein FtsQ/DivIB</fullName>
    </submittedName>
</protein>
<evidence type="ECO:0000259" key="10">
    <source>
        <dbReference type="PROSITE" id="PS51779"/>
    </source>
</evidence>
<sequence length="251" mass="28936">MAKKGNLSGATPLVEKPVRQWRLPRIPLYWLMLPLVIAGLFFSVRWVYQSWPINSVEVTGQFSLWQPQQIAQQIAWLKQESFFSADLQQVYDQINDLPLLKVVKVKKQWPGTVWLQVHEDIPLAIWNGDELLTLGGEMLPRPGFVRGDNLARMRGNTQYSESAMRNYRRLHQMLQGSDVSVVELEVSDVGSIRVLLSNQWSVNFGRHYFEERMRRLGLLLRTLPQEQVAGIDLRYGKGAAINWHPPGEMES</sequence>
<evidence type="ECO:0000256" key="9">
    <source>
        <dbReference type="SAM" id="Phobius"/>
    </source>
</evidence>
<comment type="caution">
    <text evidence="11">The sequence shown here is derived from an EMBL/GenBank/DDBJ whole genome shotgun (WGS) entry which is preliminary data.</text>
</comment>
<dbReference type="PANTHER" id="PTHR35851:SF1">
    <property type="entry name" value="CELL DIVISION PROTEIN FTSQ"/>
    <property type="match status" value="1"/>
</dbReference>
<reference evidence="12" key="1">
    <citation type="journal article" date="2019" name="Int. J. Syst. Evol. Microbiol.">
        <title>The Global Catalogue of Microorganisms (GCM) 10K type strain sequencing project: providing services to taxonomists for standard genome sequencing and annotation.</title>
        <authorList>
            <consortium name="The Broad Institute Genomics Platform"/>
            <consortium name="The Broad Institute Genome Sequencing Center for Infectious Disease"/>
            <person name="Wu L."/>
            <person name="Ma J."/>
        </authorList>
    </citation>
    <scope>NUCLEOTIDE SEQUENCE [LARGE SCALE GENOMIC DNA]</scope>
    <source>
        <strain evidence="12">KCTC 42424</strain>
    </source>
</reference>
<evidence type="ECO:0000313" key="11">
    <source>
        <dbReference type="EMBL" id="MFC3681145.1"/>
    </source>
</evidence>
<keyword evidence="2" id="KW-1003">Cell membrane</keyword>
<dbReference type="PROSITE" id="PS51779">
    <property type="entry name" value="POTRA"/>
    <property type="match status" value="1"/>
</dbReference>
<keyword evidence="4 11" id="KW-0132">Cell division</keyword>
<dbReference type="EMBL" id="JBHRYB010000013">
    <property type="protein sequence ID" value="MFC3681145.1"/>
    <property type="molecule type" value="Genomic_DNA"/>
</dbReference>
<gene>
    <name evidence="11" type="ORF">ACFOMG_13655</name>
</gene>
<proteinExistence type="predicted"/>
<evidence type="ECO:0000256" key="6">
    <source>
        <dbReference type="ARBA" id="ARBA00022989"/>
    </source>
</evidence>
<dbReference type="Pfam" id="PF08478">
    <property type="entry name" value="POTRA_1"/>
    <property type="match status" value="1"/>
</dbReference>
<keyword evidence="12" id="KW-1185">Reference proteome</keyword>
<keyword evidence="6 9" id="KW-1133">Transmembrane helix</keyword>
<keyword evidence="7 9" id="KW-0472">Membrane</keyword>
<dbReference type="GO" id="GO:0051301">
    <property type="term" value="P:cell division"/>
    <property type="evidence" value="ECO:0007669"/>
    <property type="project" value="UniProtKB-KW"/>
</dbReference>
<keyword evidence="5 9" id="KW-0812">Transmembrane</keyword>
<evidence type="ECO:0000256" key="4">
    <source>
        <dbReference type="ARBA" id="ARBA00022618"/>
    </source>
</evidence>
<accession>A0ABV7VV04</accession>
<keyword evidence="3" id="KW-0997">Cell inner membrane</keyword>
<dbReference type="Gene3D" id="3.10.20.310">
    <property type="entry name" value="membrane protein fhac"/>
    <property type="match status" value="1"/>
</dbReference>
<evidence type="ECO:0000256" key="8">
    <source>
        <dbReference type="ARBA" id="ARBA00023306"/>
    </source>
</evidence>
<dbReference type="InterPro" id="IPR045335">
    <property type="entry name" value="FtsQ_C_sf"/>
</dbReference>
<organism evidence="11 12">
    <name type="scientific">Bacterioplanoides pacificum</name>
    <dbReference type="NCBI Taxonomy" id="1171596"/>
    <lineage>
        <taxon>Bacteria</taxon>
        <taxon>Pseudomonadati</taxon>
        <taxon>Pseudomonadota</taxon>
        <taxon>Gammaproteobacteria</taxon>
        <taxon>Oceanospirillales</taxon>
        <taxon>Oceanospirillaceae</taxon>
        <taxon>Bacterioplanoides</taxon>
    </lineage>
</organism>
<evidence type="ECO:0000256" key="5">
    <source>
        <dbReference type="ARBA" id="ARBA00022692"/>
    </source>
</evidence>
<evidence type="ECO:0000313" key="12">
    <source>
        <dbReference type="Proteomes" id="UP001595722"/>
    </source>
</evidence>
<dbReference type="PANTHER" id="PTHR35851">
    <property type="entry name" value="CELL DIVISION PROTEIN FTSQ"/>
    <property type="match status" value="1"/>
</dbReference>
<dbReference type="InterPro" id="IPR034746">
    <property type="entry name" value="POTRA"/>
</dbReference>
<comment type="subcellular location">
    <subcellularLocation>
        <location evidence="1">Membrane</location>
    </subcellularLocation>
</comment>